<dbReference type="PANTHER" id="PTHR35532:SF5">
    <property type="entry name" value="CARBOHYDRATE-BINDING DOMAIN-CONTAINING PROTEIN"/>
    <property type="match status" value="1"/>
</dbReference>
<dbReference type="SUPFAM" id="SSF49344">
    <property type="entry name" value="CBD9-like"/>
    <property type="match status" value="1"/>
</dbReference>
<organism evidence="1">
    <name type="scientific">marine metagenome</name>
    <dbReference type="NCBI Taxonomy" id="408172"/>
    <lineage>
        <taxon>unclassified sequences</taxon>
        <taxon>metagenomes</taxon>
        <taxon>ecological metagenomes</taxon>
    </lineage>
</organism>
<dbReference type="CDD" id="cd09620">
    <property type="entry name" value="CBM9_like_3"/>
    <property type="match status" value="1"/>
</dbReference>
<sequence>CAEPHLRGTQTERDCMICLENDVEVFIAGENAYFEFELNSLGTIMERFYIWQDSYVKGGYDQLAEFDLLAPGIVDTLGGTWSGHAHPRGRRWCFRNWDMPGLMWAVDLQGTLNDDTDVDVGWSAEISFPWTGLTHLADGRSLPPRQDDVWRMDLSRFQWMEEDGRRICPGWAFNSHDVYDSHIPEKFTYIHMSEQEVSTATAMQAVIEEAGE</sequence>
<proteinExistence type="predicted"/>
<feature type="non-terminal residue" evidence="1">
    <location>
        <position position="1"/>
    </location>
</feature>
<dbReference type="Gene3D" id="2.60.40.1190">
    <property type="match status" value="1"/>
</dbReference>
<protein>
    <submittedName>
        <fullName evidence="1">Uncharacterized protein</fullName>
    </submittedName>
</protein>
<evidence type="ECO:0000313" key="1">
    <source>
        <dbReference type="EMBL" id="SVC63526.1"/>
    </source>
</evidence>
<name>A0A382NR11_9ZZZZ</name>
<dbReference type="EMBL" id="UINC01102141">
    <property type="protein sequence ID" value="SVC63526.1"/>
    <property type="molecule type" value="Genomic_DNA"/>
</dbReference>
<dbReference type="PANTHER" id="PTHR35532">
    <property type="entry name" value="SIMILAR TO POLYHYDROXYALKANOATE DEPOLYMERASE"/>
    <property type="match status" value="1"/>
</dbReference>
<gene>
    <name evidence="1" type="ORF">METZ01_LOCUS316380</name>
</gene>
<reference evidence="1" key="1">
    <citation type="submission" date="2018-05" db="EMBL/GenBank/DDBJ databases">
        <authorList>
            <person name="Lanie J.A."/>
            <person name="Ng W.-L."/>
            <person name="Kazmierczak K.M."/>
            <person name="Andrzejewski T.M."/>
            <person name="Davidsen T.M."/>
            <person name="Wayne K.J."/>
            <person name="Tettelin H."/>
            <person name="Glass J.I."/>
            <person name="Rusch D."/>
            <person name="Podicherti R."/>
            <person name="Tsui H.-C.T."/>
            <person name="Winkler M.E."/>
        </authorList>
    </citation>
    <scope>NUCLEOTIDE SEQUENCE</scope>
</reference>
<accession>A0A382NR11</accession>
<dbReference type="AlphaFoldDB" id="A0A382NR11"/>